<gene>
    <name evidence="2" type="ORF">OVN521_LOCUS50956</name>
</gene>
<dbReference type="Proteomes" id="UP000663866">
    <property type="component" value="Unassembled WGS sequence"/>
</dbReference>
<accession>A0A821MYA8</accession>
<organism evidence="2 3">
    <name type="scientific">Rotaria magnacalcarata</name>
    <dbReference type="NCBI Taxonomy" id="392030"/>
    <lineage>
        <taxon>Eukaryota</taxon>
        <taxon>Metazoa</taxon>
        <taxon>Spiralia</taxon>
        <taxon>Gnathifera</taxon>
        <taxon>Rotifera</taxon>
        <taxon>Eurotatoria</taxon>
        <taxon>Bdelloidea</taxon>
        <taxon>Philodinida</taxon>
        <taxon>Philodinidae</taxon>
        <taxon>Rotaria</taxon>
    </lineage>
</organism>
<proteinExistence type="predicted"/>
<feature type="non-terminal residue" evidence="2">
    <location>
        <position position="1"/>
    </location>
</feature>
<comment type="caution">
    <text evidence="2">The sequence shown here is derived from an EMBL/GenBank/DDBJ whole genome shotgun (WGS) entry which is preliminary data.</text>
</comment>
<evidence type="ECO:0000256" key="1">
    <source>
        <dbReference type="SAM" id="MobiDB-lite"/>
    </source>
</evidence>
<feature type="region of interest" description="Disordered" evidence="1">
    <location>
        <begin position="31"/>
        <end position="52"/>
    </location>
</feature>
<evidence type="ECO:0000313" key="3">
    <source>
        <dbReference type="Proteomes" id="UP000663866"/>
    </source>
</evidence>
<sequence>SNENPNATNTSNVMTKDKILALFNTPQTSTVTGMNMLPPTMQMPNGMYPNSS</sequence>
<dbReference type="EMBL" id="CAJOBG010120097">
    <property type="protein sequence ID" value="CAF4774697.1"/>
    <property type="molecule type" value="Genomic_DNA"/>
</dbReference>
<protein>
    <submittedName>
        <fullName evidence="2">Uncharacterized protein</fullName>
    </submittedName>
</protein>
<keyword evidence="3" id="KW-1185">Reference proteome</keyword>
<reference evidence="2" key="1">
    <citation type="submission" date="2021-02" db="EMBL/GenBank/DDBJ databases">
        <authorList>
            <person name="Nowell W R."/>
        </authorList>
    </citation>
    <scope>NUCLEOTIDE SEQUENCE</scope>
</reference>
<name>A0A821MYA8_9BILA</name>
<dbReference type="AlphaFoldDB" id="A0A821MYA8"/>
<evidence type="ECO:0000313" key="2">
    <source>
        <dbReference type="EMBL" id="CAF4774697.1"/>
    </source>
</evidence>